<evidence type="ECO:0000256" key="7">
    <source>
        <dbReference type="SAM" id="MobiDB-lite"/>
    </source>
</evidence>
<dbReference type="InterPro" id="IPR013324">
    <property type="entry name" value="RNA_pol_sigma_r3/r4-like"/>
</dbReference>
<evidence type="ECO:0000256" key="5">
    <source>
        <dbReference type="ARBA" id="ARBA00023163"/>
    </source>
</evidence>
<dbReference type="InterPro" id="IPR036388">
    <property type="entry name" value="WH-like_DNA-bd_sf"/>
</dbReference>
<evidence type="ECO:0000313" key="11">
    <source>
        <dbReference type="Proteomes" id="UP000000270"/>
    </source>
</evidence>
<feature type="domain" description="RNA polymerase sigma-70 region 2" evidence="8">
    <location>
        <begin position="125"/>
        <end position="192"/>
    </location>
</feature>
<keyword evidence="11" id="KW-1185">Reference proteome</keyword>
<keyword evidence="2 6" id="KW-0805">Transcription regulation</keyword>
<dbReference type="Proteomes" id="UP000000270">
    <property type="component" value="Chromosome"/>
</dbReference>
<dbReference type="eggNOG" id="COG1595">
    <property type="taxonomic scope" value="Bacteria"/>
</dbReference>
<feature type="compositionally biased region" description="Basic and acidic residues" evidence="7">
    <location>
        <begin position="75"/>
        <end position="91"/>
    </location>
</feature>
<keyword evidence="5 6" id="KW-0804">Transcription</keyword>
<dbReference type="PROSITE" id="PS01063">
    <property type="entry name" value="SIGMA70_ECF"/>
    <property type="match status" value="1"/>
</dbReference>
<evidence type="ECO:0000259" key="9">
    <source>
        <dbReference type="Pfam" id="PF08281"/>
    </source>
</evidence>
<dbReference type="GO" id="GO:0016987">
    <property type="term" value="F:sigma factor activity"/>
    <property type="evidence" value="ECO:0007669"/>
    <property type="project" value="UniProtKB-KW"/>
</dbReference>
<protein>
    <recommendedName>
        <fullName evidence="6">RNA polymerase sigma factor</fullName>
    </recommendedName>
</protein>
<keyword evidence="10" id="KW-0240">DNA-directed RNA polymerase</keyword>
<evidence type="ECO:0000256" key="2">
    <source>
        <dbReference type="ARBA" id="ARBA00023015"/>
    </source>
</evidence>
<name>A8HRX5_AZOC5</name>
<dbReference type="Pfam" id="PF08281">
    <property type="entry name" value="Sigma70_r4_2"/>
    <property type="match status" value="1"/>
</dbReference>
<reference evidence="10 11" key="1">
    <citation type="journal article" date="2007" name="Appl. Environ. Microbiol.">
        <title>Rhizobial factors required for stem nodule maturation and maintenance in Sesbania rostrata-Azorhizobium caulinodans ORS571 symbiosis.</title>
        <authorList>
            <person name="Suzuki S."/>
            <person name="Aono T."/>
            <person name="Lee KB."/>
            <person name="Suzuki T."/>
            <person name="Liu CT."/>
            <person name="Miwa H."/>
            <person name="Wakao S."/>
            <person name="Iki T."/>
            <person name="Oyaizu H."/>
        </authorList>
    </citation>
    <scope>NUCLEOTIDE SEQUENCE [LARGE SCALE GENOMIC DNA]</scope>
    <source>
        <strain evidence="11">ATCC 43989 / DSM 5975 / JCM 20966 / LMG 6465 / NBRC 14845 / NCIMB 13405 / ORS 571</strain>
    </source>
</reference>
<dbReference type="Gene3D" id="1.10.10.10">
    <property type="entry name" value="Winged helix-like DNA-binding domain superfamily/Winged helix DNA-binding domain"/>
    <property type="match status" value="1"/>
</dbReference>
<feature type="region of interest" description="Disordered" evidence="7">
    <location>
        <begin position="44"/>
        <end position="101"/>
    </location>
</feature>
<reference evidence="10 11" key="4">
    <citation type="journal article" date="2009" name="Appl. Environ. Microbiol.">
        <title>Comparative genome-wide transcriptional profiling of Azorhizobium caulinodans ORS571 grown under free-living and symbiotic conditions.</title>
        <authorList>
            <person name="Tsukada S."/>
            <person name="Aono T."/>
            <person name="Akiba N."/>
            <person name="Lee KB."/>
            <person name="Liu CT."/>
            <person name="Toyazaki H."/>
            <person name="Oyaizu H."/>
        </authorList>
    </citation>
    <scope>NUCLEOTIDE SEQUENCE [LARGE SCALE GENOMIC DNA]</scope>
    <source>
        <strain evidence="11">ATCC 43989 / DSM 5975 / JCM 20966 / LMG 6465 / NBRC 14845 / NCIMB 13405 / ORS 571</strain>
    </source>
</reference>
<dbReference type="GO" id="GO:0006352">
    <property type="term" value="P:DNA-templated transcription initiation"/>
    <property type="evidence" value="ECO:0007669"/>
    <property type="project" value="InterPro"/>
</dbReference>
<dbReference type="GO" id="GO:0000428">
    <property type="term" value="C:DNA-directed RNA polymerase complex"/>
    <property type="evidence" value="ECO:0007669"/>
    <property type="project" value="UniProtKB-KW"/>
</dbReference>
<dbReference type="AlphaFoldDB" id="A8HRX5"/>
<reference evidence="10 11" key="3">
    <citation type="journal article" date="2008" name="BMC Genomics">
        <title>The genome of the versatile nitrogen fixer Azorhizobium caulinodans ORS571.</title>
        <authorList>
            <person name="Lee KB."/>
            <person name="Backer P.D."/>
            <person name="Aono T."/>
            <person name="Liu CT."/>
            <person name="Suzuki S."/>
            <person name="Suzuki T."/>
            <person name="Kaneko T."/>
            <person name="Yamada M."/>
            <person name="Tabata S."/>
            <person name="Kupfer D.M."/>
            <person name="Najar F.Z."/>
            <person name="Wiley G.B."/>
            <person name="Roe B."/>
            <person name="Binnewies T.T."/>
            <person name="Ussery D.W."/>
            <person name="D'Haeze W."/>
            <person name="Herder J.D."/>
            <person name="Gevers D."/>
            <person name="Vereecke D."/>
            <person name="Holsters M."/>
            <person name="Oyaizu H."/>
        </authorList>
    </citation>
    <scope>NUCLEOTIDE SEQUENCE [LARGE SCALE GENOMIC DNA]</scope>
    <source>
        <strain evidence="11">ATCC 43989 / DSM 5975 / JCM 20966 / LMG 6465 / NBRC 14845 / NCIMB 13405 / ORS 571</strain>
    </source>
</reference>
<sequence length="282" mass="31030">MRMTGVRAAHGQSRRLAYSSAADRPRRQACLRAFMGCVGQRRGWNVDPDVGAPEPSARRRSGRNGRHRSSARIVPPERRIMSEPLSARDDGVAPNASPTTDERAAHNAMILAIAERQDRAAFAALFKHFAPRLKTFLMRSGLSATAAEEIAQETMLSVWRKAGYFDPAKAGAATWIFTIARNLKIDALRRERPVAQLPTEAEDTPDEAPNGEALVLAQEREDKVRAALSRLSADQANIVRLSFFQDKPHAQIAKELGIPLGTAKSRVRLALARLRALLEDIG</sequence>
<evidence type="ECO:0000256" key="6">
    <source>
        <dbReference type="RuleBase" id="RU000716"/>
    </source>
</evidence>
<evidence type="ECO:0000256" key="3">
    <source>
        <dbReference type="ARBA" id="ARBA00023082"/>
    </source>
</evidence>
<organism evidence="10 11">
    <name type="scientific">Azorhizobium caulinodans (strain ATCC 43989 / DSM 5975 / JCM 20966 / LMG 6465 / NBRC 14845 / NCIMB 13405 / ORS 571)</name>
    <dbReference type="NCBI Taxonomy" id="438753"/>
    <lineage>
        <taxon>Bacteria</taxon>
        <taxon>Pseudomonadati</taxon>
        <taxon>Pseudomonadota</taxon>
        <taxon>Alphaproteobacteria</taxon>
        <taxon>Hyphomicrobiales</taxon>
        <taxon>Xanthobacteraceae</taxon>
        <taxon>Azorhizobium</taxon>
    </lineage>
</organism>
<dbReference type="InterPro" id="IPR014284">
    <property type="entry name" value="RNA_pol_sigma-70_dom"/>
</dbReference>
<evidence type="ECO:0000259" key="8">
    <source>
        <dbReference type="Pfam" id="PF04542"/>
    </source>
</evidence>
<comment type="similarity">
    <text evidence="1 6">Belongs to the sigma-70 factor family. ECF subfamily.</text>
</comment>
<dbReference type="EMBL" id="AP009384">
    <property type="protein sequence ID" value="BAF90107.1"/>
    <property type="molecule type" value="Genomic_DNA"/>
</dbReference>
<dbReference type="KEGG" id="azc:AZC_4109"/>
<dbReference type="STRING" id="438753.AZC_4109"/>
<dbReference type="Gene3D" id="1.10.1740.10">
    <property type="match status" value="1"/>
</dbReference>
<feature type="compositionally biased region" description="Basic residues" evidence="7">
    <location>
        <begin position="58"/>
        <end position="70"/>
    </location>
</feature>
<evidence type="ECO:0000313" key="10">
    <source>
        <dbReference type="EMBL" id="BAF90107.1"/>
    </source>
</evidence>
<dbReference type="HOGENOM" id="CLU_985710_0_0_5"/>
<evidence type="ECO:0000256" key="4">
    <source>
        <dbReference type="ARBA" id="ARBA00023125"/>
    </source>
</evidence>
<dbReference type="SUPFAM" id="SSF88659">
    <property type="entry name" value="Sigma3 and sigma4 domains of RNA polymerase sigma factors"/>
    <property type="match status" value="1"/>
</dbReference>
<dbReference type="CDD" id="cd06171">
    <property type="entry name" value="Sigma70_r4"/>
    <property type="match status" value="1"/>
</dbReference>
<feature type="region of interest" description="Disordered" evidence="7">
    <location>
        <begin position="1"/>
        <end position="22"/>
    </location>
</feature>
<reference evidence="10 11" key="5">
    <citation type="journal article" date="2010" name="Appl. Environ. Microbiol.">
        <title>phrR-like gene praR of Azorhizobium caulinodans ORS571 is essential for symbiosis with Sesbania rostrata and is involved in expression of reb genes.</title>
        <authorList>
            <person name="Akiba N."/>
            <person name="Aono T."/>
            <person name="Toyazaki H."/>
            <person name="Sato S."/>
            <person name="Oyaizu H."/>
        </authorList>
    </citation>
    <scope>NUCLEOTIDE SEQUENCE [LARGE SCALE GENOMIC DNA]</scope>
    <source>
        <strain evidence="11">ATCC 43989 / DSM 5975 / JCM 20966 / LMG 6465 / NBRC 14845 / NCIMB 13405 / ORS 571</strain>
    </source>
</reference>
<dbReference type="InterPro" id="IPR007627">
    <property type="entry name" value="RNA_pol_sigma70_r2"/>
</dbReference>
<dbReference type="Pfam" id="PF04542">
    <property type="entry name" value="Sigma70_r2"/>
    <property type="match status" value="1"/>
</dbReference>
<dbReference type="InterPro" id="IPR039425">
    <property type="entry name" value="RNA_pol_sigma-70-like"/>
</dbReference>
<keyword evidence="4 6" id="KW-0238">DNA-binding</keyword>
<dbReference type="NCBIfam" id="TIGR02937">
    <property type="entry name" value="sigma70-ECF"/>
    <property type="match status" value="1"/>
</dbReference>
<proteinExistence type="inferred from homology"/>
<gene>
    <name evidence="10" type="ordered locus">AZC_4109</name>
</gene>
<dbReference type="PANTHER" id="PTHR43133">
    <property type="entry name" value="RNA POLYMERASE ECF-TYPE SIGMA FACTO"/>
    <property type="match status" value="1"/>
</dbReference>
<dbReference type="PANTHER" id="PTHR43133:SF62">
    <property type="entry name" value="RNA POLYMERASE SIGMA FACTOR SIGZ"/>
    <property type="match status" value="1"/>
</dbReference>
<dbReference type="InterPro" id="IPR013249">
    <property type="entry name" value="RNA_pol_sigma70_r4_t2"/>
</dbReference>
<dbReference type="InterPro" id="IPR013325">
    <property type="entry name" value="RNA_pol_sigma_r2"/>
</dbReference>
<reference evidence="11" key="2">
    <citation type="submission" date="2007-04" db="EMBL/GenBank/DDBJ databases">
        <title>Complete genome sequence of the nitrogen-fixing bacterium Azorhizobium caulinodans ORS571.</title>
        <authorList>
            <person name="Lee K.B."/>
            <person name="Backer P.D."/>
            <person name="Aono T."/>
            <person name="Liu C.T."/>
            <person name="Suzuki S."/>
            <person name="Suzuki T."/>
            <person name="Kaneko T."/>
            <person name="Yamada M."/>
            <person name="Tabata S."/>
            <person name="Kupfer D.M."/>
            <person name="Najar F.Z."/>
            <person name="Wiley G.B."/>
            <person name="Roe B."/>
            <person name="Binnewies T."/>
            <person name="Ussery D."/>
            <person name="Vereecke D."/>
            <person name="Gevers D."/>
            <person name="Holsters M."/>
            <person name="Oyaizu H."/>
        </authorList>
    </citation>
    <scope>NUCLEOTIDE SEQUENCE [LARGE SCALE GENOMIC DNA]</scope>
    <source>
        <strain evidence="11">ATCC 43989 / DSM 5975 / JCM 20966 / LMG 6465 / NBRC 14845 / NCIMB 13405 / ORS 571</strain>
    </source>
</reference>
<evidence type="ECO:0000256" key="1">
    <source>
        <dbReference type="ARBA" id="ARBA00010641"/>
    </source>
</evidence>
<reference evidence="10 11" key="6">
    <citation type="journal article" date="2011" name="Appl. Environ. Microbiol.">
        <title>Involvement of the azorhizobial chromosome partition gene (parA) in the onset of bacteroid differentiation during Sesbania rostrata stem nodule development.</title>
        <authorList>
            <person name="Liu CT."/>
            <person name="Lee KB."/>
            <person name="Wang YS."/>
            <person name="Peng MH."/>
            <person name="Lee KT."/>
            <person name="Suzuki S."/>
            <person name="Suzuki T."/>
            <person name="Oyaizu H."/>
        </authorList>
    </citation>
    <scope>NUCLEOTIDE SEQUENCE [LARGE SCALE GENOMIC DNA]</scope>
    <source>
        <strain evidence="11">ATCC 43989 / DSM 5975 / JCM 20966 / LMG 6465 / NBRC 14845 / NCIMB 13405 / ORS 571</strain>
    </source>
</reference>
<keyword evidence="3 6" id="KW-0731">Sigma factor</keyword>
<dbReference type="GO" id="GO:0003677">
    <property type="term" value="F:DNA binding"/>
    <property type="evidence" value="ECO:0007669"/>
    <property type="project" value="UniProtKB-KW"/>
</dbReference>
<accession>A8HRX5</accession>
<dbReference type="InterPro" id="IPR000838">
    <property type="entry name" value="RNA_pol_sigma70_ECF_CS"/>
</dbReference>
<dbReference type="SUPFAM" id="SSF88946">
    <property type="entry name" value="Sigma2 domain of RNA polymerase sigma factors"/>
    <property type="match status" value="1"/>
</dbReference>
<feature type="domain" description="RNA polymerase sigma factor 70 region 4 type 2" evidence="9">
    <location>
        <begin position="223"/>
        <end position="274"/>
    </location>
</feature>